<dbReference type="InterPro" id="IPR017441">
    <property type="entry name" value="Protein_kinase_ATP_BS"/>
</dbReference>
<dbReference type="Proteomes" id="UP001303046">
    <property type="component" value="Unassembled WGS sequence"/>
</dbReference>
<dbReference type="PROSITE" id="PS50011">
    <property type="entry name" value="PROTEIN_KINASE_DOM"/>
    <property type="match status" value="1"/>
</dbReference>
<keyword evidence="11" id="KW-1185">Reference proteome</keyword>
<dbReference type="SUPFAM" id="SSF56112">
    <property type="entry name" value="Protein kinase-like (PK-like)"/>
    <property type="match status" value="1"/>
</dbReference>
<evidence type="ECO:0000256" key="4">
    <source>
        <dbReference type="ARBA" id="ARBA00022777"/>
    </source>
</evidence>
<evidence type="ECO:0000259" key="9">
    <source>
        <dbReference type="PROSITE" id="PS50011"/>
    </source>
</evidence>
<feature type="compositionally biased region" description="Basic and acidic residues" evidence="8">
    <location>
        <begin position="10"/>
        <end position="27"/>
    </location>
</feature>
<evidence type="ECO:0000256" key="6">
    <source>
        <dbReference type="PROSITE-ProRule" id="PRU10141"/>
    </source>
</evidence>
<name>A0ABR1CRA4_NECAM</name>
<evidence type="ECO:0000256" key="8">
    <source>
        <dbReference type="SAM" id="MobiDB-lite"/>
    </source>
</evidence>
<dbReference type="InterPro" id="IPR045270">
    <property type="entry name" value="STKc_AGC"/>
</dbReference>
<evidence type="ECO:0000313" key="10">
    <source>
        <dbReference type="EMBL" id="KAK6740874.1"/>
    </source>
</evidence>
<accession>A0ABR1CRA4</accession>
<evidence type="ECO:0000256" key="1">
    <source>
        <dbReference type="ARBA" id="ARBA00022527"/>
    </source>
</evidence>
<feature type="region of interest" description="Disordered" evidence="8">
    <location>
        <begin position="1"/>
        <end position="43"/>
    </location>
</feature>
<dbReference type="InterPro" id="IPR000719">
    <property type="entry name" value="Prot_kinase_dom"/>
</dbReference>
<evidence type="ECO:0000256" key="5">
    <source>
        <dbReference type="ARBA" id="ARBA00022840"/>
    </source>
</evidence>
<reference evidence="10 11" key="1">
    <citation type="submission" date="2023-08" db="EMBL/GenBank/DDBJ databases">
        <title>A Necator americanus chromosomal reference genome.</title>
        <authorList>
            <person name="Ilik V."/>
            <person name="Petrzelkova K.J."/>
            <person name="Pardy F."/>
            <person name="Fuh T."/>
            <person name="Niatou-Singa F.S."/>
            <person name="Gouil Q."/>
            <person name="Baker L."/>
            <person name="Ritchie M.E."/>
            <person name="Jex A.R."/>
            <person name="Gazzola D."/>
            <person name="Li H."/>
            <person name="Toshio Fujiwara R."/>
            <person name="Zhan B."/>
            <person name="Aroian R.V."/>
            <person name="Pafco B."/>
            <person name="Schwarz E.M."/>
        </authorList>
    </citation>
    <scope>NUCLEOTIDE SEQUENCE [LARGE SCALE GENOMIC DNA]</scope>
    <source>
        <strain evidence="10 11">Aroian</strain>
        <tissue evidence="10">Whole animal</tissue>
    </source>
</reference>
<keyword evidence="3 6" id="KW-0547">Nucleotide-binding</keyword>
<sequence length="481" mass="54882">MGNLQTRKRHADEEIDVHQPKRARFDDDALPGRSTGSRKRKLKNEVMGFIQASRGRDDTFQTASSYGQEGAGLQSDQKELRRKELMRDRCRSLDGLQTENDSNKETASVDSFQSCASLQRKEYPVPWLEALFLPEFPSRSPIKENSFLEYKKRTLNARVKSCDVFPESILNEIGYGSFGRVYRAVTKNNTRGIYALKVQQKSLVLGKNAVQQVRREVAVQMVLPPHIFIVRLYAAWQSRSKLFSVLQYPVGGIGDMFGLWRDHGTLPQRAIRIYGAELGIALGFLHDNGVIYRDLKMENIVLDSLGHVRVADFGLSKLLKNGDCTSTICGTLQYMAPDVASEKPYSHSVDWWSLAVVLHILGTGRYPYPNANATHHSHLRFVDYSTPMECCSELGNLFDQMLAPSLSKRLCTFDEFQEHVFFKSVNFSDVLALKYNPLEEILKNEGSNRTPDIADWDNEENLETFSENYEFDSFDYFNDEM</sequence>
<comment type="similarity">
    <text evidence="7">Belongs to the protein kinase superfamily.</text>
</comment>
<dbReference type="CDD" id="cd05123">
    <property type="entry name" value="STKc_AGC"/>
    <property type="match status" value="1"/>
</dbReference>
<proteinExistence type="inferred from homology"/>
<dbReference type="Pfam" id="PF00069">
    <property type="entry name" value="Pkinase"/>
    <property type="match status" value="1"/>
</dbReference>
<dbReference type="SMART" id="SM00220">
    <property type="entry name" value="S_TKc"/>
    <property type="match status" value="1"/>
</dbReference>
<feature type="binding site" evidence="6">
    <location>
        <position position="197"/>
    </location>
    <ligand>
        <name>ATP</name>
        <dbReference type="ChEBI" id="CHEBI:30616"/>
    </ligand>
</feature>
<dbReference type="InterPro" id="IPR011009">
    <property type="entry name" value="Kinase-like_dom_sf"/>
</dbReference>
<keyword evidence="1 7" id="KW-0723">Serine/threonine-protein kinase</keyword>
<dbReference type="PANTHER" id="PTHR24355">
    <property type="entry name" value="G PROTEIN-COUPLED RECEPTOR KINASE/RIBOSOMAL PROTEIN S6 KINASE"/>
    <property type="match status" value="1"/>
</dbReference>
<evidence type="ECO:0000313" key="11">
    <source>
        <dbReference type="Proteomes" id="UP001303046"/>
    </source>
</evidence>
<protein>
    <recommendedName>
        <fullName evidence="9">Protein kinase domain-containing protein</fullName>
    </recommendedName>
</protein>
<dbReference type="EMBL" id="JAVFWL010000003">
    <property type="protein sequence ID" value="KAK6740874.1"/>
    <property type="molecule type" value="Genomic_DNA"/>
</dbReference>
<dbReference type="Gene3D" id="1.10.510.10">
    <property type="entry name" value="Transferase(Phosphotransferase) domain 1"/>
    <property type="match status" value="1"/>
</dbReference>
<dbReference type="PANTHER" id="PTHR24355:SF1">
    <property type="entry name" value="RIBOSOMAL PROTEIN S6 KINASE-RELATED PROTEIN"/>
    <property type="match status" value="1"/>
</dbReference>
<evidence type="ECO:0000256" key="2">
    <source>
        <dbReference type="ARBA" id="ARBA00022679"/>
    </source>
</evidence>
<dbReference type="PROSITE" id="PS00108">
    <property type="entry name" value="PROTEIN_KINASE_ST"/>
    <property type="match status" value="1"/>
</dbReference>
<keyword evidence="4" id="KW-0418">Kinase</keyword>
<dbReference type="Gene3D" id="3.30.200.20">
    <property type="entry name" value="Phosphorylase Kinase, domain 1"/>
    <property type="match status" value="1"/>
</dbReference>
<gene>
    <name evidence="10" type="primary">Necator_chrIII.g9760</name>
    <name evidence="10" type="ORF">RB195_008995</name>
</gene>
<organism evidence="10 11">
    <name type="scientific">Necator americanus</name>
    <name type="common">Human hookworm</name>
    <dbReference type="NCBI Taxonomy" id="51031"/>
    <lineage>
        <taxon>Eukaryota</taxon>
        <taxon>Metazoa</taxon>
        <taxon>Ecdysozoa</taxon>
        <taxon>Nematoda</taxon>
        <taxon>Chromadorea</taxon>
        <taxon>Rhabditida</taxon>
        <taxon>Rhabditina</taxon>
        <taxon>Rhabditomorpha</taxon>
        <taxon>Strongyloidea</taxon>
        <taxon>Ancylostomatidae</taxon>
        <taxon>Bunostominae</taxon>
        <taxon>Necator</taxon>
    </lineage>
</organism>
<keyword evidence="5 6" id="KW-0067">ATP-binding</keyword>
<evidence type="ECO:0000256" key="7">
    <source>
        <dbReference type="RuleBase" id="RU000304"/>
    </source>
</evidence>
<dbReference type="InterPro" id="IPR008271">
    <property type="entry name" value="Ser/Thr_kinase_AS"/>
</dbReference>
<evidence type="ECO:0000256" key="3">
    <source>
        <dbReference type="ARBA" id="ARBA00022741"/>
    </source>
</evidence>
<keyword evidence="2" id="KW-0808">Transferase</keyword>
<comment type="caution">
    <text evidence="10">The sequence shown here is derived from an EMBL/GenBank/DDBJ whole genome shotgun (WGS) entry which is preliminary data.</text>
</comment>
<feature type="domain" description="Protein kinase" evidence="9">
    <location>
        <begin position="167"/>
        <end position="422"/>
    </location>
</feature>
<dbReference type="PROSITE" id="PS00107">
    <property type="entry name" value="PROTEIN_KINASE_ATP"/>
    <property type="match status" value="1"/>
</dbReference>